<proteinExistence type="inferred from homology"/>
<dbReference type="GO" id="GO:0005543">
    <property type="term" value="F:phospholipid binding"/>
    <property type="evidence" value="ECO:0007669"/>
    <property type="project" value="TreeGrafter"/>
</dbReference>
<dbReference type="PANTHER" id="PTHR11716:SF57">
    <property type="entry name" value="GROUP IID SECRETORY PHOSPHOLIPASE A2"/>
    <property type="match status" value="1"/>
</dbReference>
<feature type="chain" id="PRO_5041784012" description="Phospholipase A2" evidence="14">
    <location>
        <begin position="17"/>
        <end position="190"/>
    </location>
</feature>
<keyword evidence="11" id="KW-0479">Metal-binding</keyword>
<dbReference type="InterPro" id="IPR036444">
    <property type="entry name" value="PLipase_A2_dom_sf"/>
</dbReference>
<dbReference type="InterPro" id="IPR033113">
    <property type="entry name" value="PLA2_histidine"/>
</dbReference>
<feature type="signal peptide" evidence="14">
    <location>
        <begin position="1"/>
        <end position="16"/>
    </location>
</feature>
<evidence type="ECO:0000313" key="16">
    <source>
        <dbReference type="EMBL" id="KAI4544760.1"/>
    </source>
</evidence>
<evidence type="ECO:0000256" key="7">
    <source>
        <dbReference type="ARBA" id="ARBA00048227"/>
    </source>
</evidence>
<feature type="disulfide bond" evidence="12">
    <location>
        <begin position="113"/>
        <end position="187"/>
    </location>
</feature>
<dbReference type="Pfam" id="PF00068">
    <property type="entry name" value="Phospholip_A2_1"/>
    <property type="match status" value="1"/>
</dbReference>
<dbReference type="GO" id="GO:0047498">
    <property type="term" value="F:calcium-dependent phospholipase A2 activity"/>
    <property type="evidence" value="ECO:0007669"/>
    <property type="project" value="TreeGrafter"/>
</dbReference>
<feature type="disulfide bond" evidence="12">
    <location>
        <begin position="107"/>
        <end position="162"/>
    </location>
</feature>
<keyword evidence="14" id="KW-0443">Lipid metabolism</keyword>
<dbReference type="InterPro" id="IPR001211">
    <property type="entry name" value="PLA2"/>
</dbReference>
<comment type="caution">
    <text evidence="16">The sequence shown here is derived from an EMBL/GenBank/DDBJ whole genome shotgun (WGS) entry which is preliminary data.</text>
</comment>
<dbReference type="GO" id="GO:0042130">
    <property type="term" value="P:negative regulation of T cell proliferation"/>
    <property type="evidence" value="ECO:0007669"/>
    <property type="project" value="TreeGrafter"/>
</dbReference>
<evidence type="ECO:0000256" key="14">
    <source>
        <dbReference type="RuleBase" id="RU361236"/>
    </source>
</evidence>
<evidence type="ECO:0000256" key="3">
    <source>
        <dbReference type="ARBA" id="ARBA00022525"/>
    </source>
</evidence>
<keyword evidence="17" id="KW-1185">Reference proteome</keyword>
<dbReference type="Proteomes" id="UP001214576">
    <property type="component" value="Unassembled WGS sequence"/>
</dbReference>
<feature type="disulfide bond" evidence="12">
    <location>
        <begin position="114"/>
        <end position="155"/>
    </location>
</feature>
<feature type="disulfide bond" evidence="12">
    <location>
        <begin position="123"/>
        <end position="148"/>
    </location>
</feature>
<name>A0AAD4UJE1_OVIAM</name>
<dbReference type="GO" id="GO:0006644">
    <property type="term" value="P:phospholipid metabolic process"/>
    <property type="evidence" value="ECO:0007669"/>
    <property type="project" value="InterPro"/>
</dbReference>
<keyword evidence="14" id="KW-0732">Signal</keyword>
<dbReference type="CDD" id="cd00125">
    <property type="entry name" value="PLA2c"/>
    <property type="match status" value="1"/>
</dbReference>
<keyword evidence="11 14" id="KW-0106">Calcium</keyword>
<protein>
    <recommendedName>
        <fullName evidence="14">Phospholipase A2</fullName>
        <ecNumber evidence="14">3.1.1.4</ecNumber>
    </recommendedName>
</protein>
<evidence type="ECO:0000256" key="13">
    <source>
        <dbReference type="RuleBase" id="RU003654"/>
    </source>
</evidence>
<comment type="cofactor">
    <cofactor evidence="11">
        <name>Ca(2+)</name>
        <dbReference type="ChEBI" id="CHEBI:29108"/>
    </cofactor>
    <text evidence="11">Binds 1 Ca(2+) ion per subunit.</text>
</comment>
<comment type="catalytic activity">
    <reaction evidence="7">
        <text>1,2-dihexadecanoyl-sn-glycero-3-phosphocholine + H2O = 1-hexadecanoyl-sn-glycero-3-phosphocholine + hexadecanoate + H(+)</text>
        <dbReference type="Rhea" id="RHEA:41223"/>
        <dbReference type="ChEBI" id="CHEBI:7896"/>
        <dbReference type="ChEBI" id="CHEBI:15377"/>
        <dbReference type="ChEBI" id="CHEBI:15378"/>
        <dbReference type="ChEBI" id="CHEBI:72998"/>
        <dbReference type="ChEBI" id="CHEBI:72999"/>
    </reaction>
    <physiologicalReaction direction="left-to-right" evidence="7">
        <dbReference type="Rhea" id="RHEA:41224"/>
    </physiologicalReaction>
</comment>
<evidence type="ECO:0000256" key="8">
    <source>
        <dbReference type="ARBA" id="ARBA00048699"/>
    </source>
</evidence>
<feature type="disulfide bond" evidence="12">
    <location>
        <begin position="92"/>
        <end position="108"/>
    </location>
</feature>
<comment type="catalytic activity">
    <reaction evidence="14">
        <text>a 1,2-diacyl-sn-glycero-3-phosphocholine + H2O = a 1-acyl-sn-glycero-3-phosphocholine + a fatty acid + H(+)</text>
        <dbReference type="Rhea" id="RHEA:15801"/>
        <dbReference type="ChEBI" id="CHEBI:15377"/>
        <dbReference type="ChEBI" id="CHEBI:15378"/>
        <dbReference type="ChEBI" id="CHEBI:28868"/>
        <dbReference type="ChEBI" id="CHEBI:57643"/>
        <dbReference type="ChEBI" id="CHEBI:58168"/>
        <dbReference type="EC" id="3.1.1.4"/>
    </reaction>
</comment>
<dbReference type="PANTHER" id="PTHR11716">
    <property type="entry name" value="PHOSPHOLIPASE A2 FAMILY MEMBER"/>
    <property type="match status" value="1"/>
</dbReference>
<dbReference type="InterPro" id="IPR033112">
    <property type="entry name" value="PLA2_Asp_AS"/>
</dbReference>
<dbReference type="EMBL" id="JAKZEL010000004">
    <property type="protein sequence ID" value="KAI4544760.1"/>
    <property type="molecule type" value="Genomic_DNA"/>
</dbReference>
<dbReference type="GO" id="GO:0005576">
    <property type="term" value="C:extracellular region"/>
    <property type="evidence" value="ECO:0007669"/>
    <property type="project" value="UniProtKB-SubCell"/>
</dbReference>
<sequence>MGLSLLCVLLVFAATAFVVTLLSKVTVLAQAEQRCQACSPLDSPEIHVLSLWLGSLAGVAPAEGDMLDLNKMVKQVTGKTPIFFYSSYGCYCGFGGQGQPRDATDWCCHEHDCCYRHLKSDKCDIIFNHYHYTFFRGNVQCSTKGSWCQQQLCACDKTLAFCLQRNLNTYKSHLRYLSRCKGETPKCHTL</sequence>
<evidence type="ECO:0000256" key="4">
    <source>
        <dbReference type="ARBA" id="ARBA00023157"/>
    </source>
</evidence>
<feature type="disulfide bond" evidence="12">
    <location>
        <begin position="141"/>
        <end position="153"/>
    </location>
</feature>
<organism evidence="16 17">
    <name type="scientific">Ovis ammon polii</name>
    <dbReference type="NCBI Taxonomy" id="230172"/>
    <lineage>
        <taxon>Eukaryota</taxon>
        <taxon>Metazoa</taxon>
        <taxon>Chordata</taxon>
        <taxon>Craniata</taxon>
        <taxon>Vertebrata</taxon>
        <taxon>Euteleostomi</taxon>
        <taxon>Mammalia</taxon>
        <taxon>Eutheria</taxon>
        <taxon>Laurasiatheria</taxon>
        <taxon>Artiodactyla</taxon>
        <taxon>Ruminantia</taxon>
        <taxon>Pecora</taxon>
        <taxon>Bovidae</taxon>
        <taxon>Caprinae</taxon>
        <taxon>Ovis</taxon>
    </lineage>
</organism>
<dbReference type="FunFam" id="1.20.90.10:FF:000001">
    <property type="entry name" value="Basic phospholipase A2 homolog"/>
    <property type="match status" value="1"/>
</dbReference>
<evidence type="ECO:0000256" key="6">
    <source>
        <dbReference type="ARBA" id="ARBA00048221"/>
    </source>
</evidence>
<comment type="subcellular location">
    <subcellularLocation>
        <location evidence="1 14">Secreted</location>
    </subcellularLocation>
</comment>
<evidence type="ECO:0000256" key="1">
    <source>
        <dbReference type="ARBA" id="ARBA00004613"/>
    </source>
</evidence>
<comment type="catalytic activity">
    <reaction evidence="6">
        <text>N-hexadecanoyl-1,2-di-(9Z-octadecenoyl)-sn-glycero-3-phosphoethanolamine + H2O = N-hexadecanoyl-1-(9Z-octadecenoyl)-sn-glycero-3-phosphoethanolamine + (9Z)-octadecenoate + H(+)</text>
        <dbReference type="Rhea" id="RHEA:45424"/>
        <dbReference type="ChEBI" id="CHEBI:15377"/>
        <dbReference type="ChEBI" id="CHEBI:15378"/>
        <dbReference type="ChEBI" id="CHEBI:30823"/>
        <dbReference type="ChEBI" id="CHEBI:78097"/>
        <dbReference type="ChEBI" id="CHEBI:85217"/>
    </reaction>
    <physiologicalReaction direction="left-to-right" evidence="6">
        <dbReference type="Rhea" id="RHEA:45425"/>
    </physiologicalReaction>
</comment>
<evidence type="ECO:0000256" key="2">
    <source>
        <dbReference type="ARBA" id="ARBA00007056"/>
    </source>
</evidence>
<evidence type="ECO:0000313" key="17">
    <source>
        <dbReference type="Proteomes" id="UP001214576"/>
    </source>
</evidence>
<dbReference type="GO" id="GO:0016042">
    <property type="term" value="P:lipid catabolic process"/>
    <property type="evidence" value="ECO:0007669"/>
    <property type="project" value="InterPro"/>
</dbReference>
<dbReference type="GO" id="GO:0005509">
    <property type="term" value="F:calcium ion binding"/>
    <property type="evidence" value="ECO:0007669"/>
    <property type="project" value="InterPro"/>
</dbReference>
<accession>A0AAD4UJE1</accession>
<evidence type="ECO:0000256" key="9">
    <source>
        <dbReference type="ARBA" id="ARBA00049039"/>
    </source>
</evidence>
<keyword evidence="3 14" id="KW-0964">Secreted</keyword>
<evidence type="ECO:0000259" key="15">
    <source>
        <dbReference type="SMART" id="SM00085"/>
    </source>
</evidence>
<comment type="catalytic activity">
    <reaction evidence="8">
        <text>1-hexadecanoyl-2-(9Z-octadecenoyl)-sn-glycero-3-phosphocholine + H2O = 1-hexadecanoyl-sn-glycero-3-phosphocholine + (9Z)-octadecenoate + H(+)</text>
        <dbReference type="Rhea" id="RHEA:38779"/>
        <dbReference type="ChEBI" id="CHEBI:15377"/>
        <dbReference type="ChEBI" id="CHEBI:15378"/>
        <dbReference type="ChEBI" id="CHEBI:30823"/>
        <dbReference type="ChEBI" id="CHEBI:72998"/>
        <dbReference type="ChEBI" id="CHEBI:73001"/>
    </reaction>
    <physiologicalReaction direction="left-to-right" evidence="8">
        <dbReference type="Rhea" id="RHEA:38780"/>
    </physiologicalReaction>
</comment>
<feature type="active site" evidence="10">
    <location>
        <position position="111"/>
    </location>
</feature>
<dbReference type="AlphaFoldDB" id="A0AAD4UJE1"/>
<keyword evidence="4 12" id="KW-1015">Disulfide bond</keyword>
<dbReference type="InterPro" id="IPR016090">
    <property type="entry name" value="PLA2-like_dom"/>
</dbReference>
<evidence type="ECO:0000256" key="10">
    <source>
        <dbReference type="PIRSR" id="PIRSR601211-1"/>
    </source>
</evidence>
<dbReference type="SUPFAM" id="SSF48619">
    <property type="entry name" value="Phospholipase A2, PLA2"/>
    <property type="match status" value="1"/>
</dbReference>
<dbReference type="PRINTS" id="PR00389">
    <property type="entry name" value="PHPHLIPASEA2"/>
</dbReference>
<feature type="domain" description="Phospholipase A2-like central" evidence="15">
    <location>
        <begin position="65"/>
        <end position="181"/>
    </location>
</feature>
<reference evidence="16" key="1">
    <citation type="submission" date="2022-03" db="EMBL/GenBank/DDBJ databases">
        <title>Genomic analyses of argali, domestic sheep and their hybrids provide insights into chromosomal evolution, heterosis and genetic basis of agronomic traits.</title>
        <authorList>
            <person name="Li M."/>
        </authorList>
    </citation>
    <scope>NUCLEOTIDE SEQUENCE</scope>
    <source>
        <strain evidence="16">CAU-MHL-2022a</strain>
        <tissue evidence="16">Skin</tissue>
    </source>
</reference>
<dbReference type="Gene3D" id="1.20.90.10">
    <property type="entry name" value="Phospholipase A2 domain"/>
    <property type="match status" value="1"/>
</dbReference>
<gene>
    <name evidence="16" type="ORF">MG293_005026</name>
</gene>
<feature type="binding site" evidence="11">
    <location>
        <position position="91"/>
    </location>
    <ligand>
        <name>Ca(2+)</name>
        <dbReference type="ChEBI" id="CHEBI:29108"/>
    </ligand>
</feature>
<dbReference type="EC" id="3.1.1.4" evidence="14"/>
<dbReference type="GO" id="GO:0050482">
    <property type="term" value="P:arachidonate secretion"/>
    <property type="evidence" value="ECO:0007669"/>
    <property type="project" value="InterPro"/>
</dbReference>
<feature type="binding site" evidence="11">
    <location>
        <position position="112"/>
    </location>
    <ligand>
        <name>Ca(2+)</name>
        <dbReference type="ChEBI" id="CHEBI:29108"/>
    </ligand>
</feature>
<evidence type="ECO:0000256" key="11">
    <source>
        <dbReference type="PIRSR" id="PIRSR601211-2"/>
    </source>
</evidence>
<comment type="catalytic activity">
    <reaction evidence="5">
        <text>1-hexadecanoyl-2-(9Z-octadecenoyl)-sn-glycero-3-phospho-(1'-sn-glycerol) + H2O = 1-hexadecanoyl-sn-glycero-3-phospho-(1'-sn-glycerol) + (9Z)-octadecenoate + H(+)</text>
        <dbReference type="Rhea" id="RHEA:40919"/>
        <dbReference type="ChEBI" id="CHEBI:15377"/>
        <dbReference type="ChEBI" id="CHEBI:15378"/>
        <dbReference type="ChEBI" id="CHEBI:30823"/>
        <dbReference type="ChEBI" id="CHEBI:72841"/>
        <dbReference type="ChEBI" id="CHEBI:75158"/>
    </reaction>
    <physiologicalReaction direction="left-to-right" evidence="5">
        <dbReference type="Rhea" id="RHEA:40920"/>
    </physiologicalReaction>
</comment>
<feature type="binding site" evidence="11">
    <location>
        <position position="93"/>
    </location>
    <ligand>
        <name>Ca(2+)</name>
        <dbReference type="ChEBI" id="CHEBI:29108"/>
    </ligand>
</feature>
<dbReference type="SMART" id="SM00085">
    <property type="entry name" value="PA2c"/>
    <property type="match status" value="1"/>
</dbReference>
<feature type="active site" evidence="10">
    <location>
        <position position="156"/>
    </location>
</feature>
<comment type="catalytic activity">
    <reaction evidence="9">
        <text>1-hexadecanoyl-2-(9Z,12Z-octadecadienoyl)-sn-glycero-3-phosphoethanolamine + H2O = 1-hexadecanoyl-sn-glycero-3-phosphoethanolamine + (9Z,12Z)-octadecadienoate + H(+)</text>
        <dbReference type="Rhea" id="RHEA:40815"/>
        <dbReference type="ChEBI" id="CHEBI:15377"/>
        <dbReference type="ChEBI" id="CHEBI:15378"/>
        <dbReference type="ChEBI" id="CHEBI:30245"/>
        <dbReference type="ChEBI" id="CHEBI:73004"/>
        <dbReference type="ChEBI" id="CHEBI:73008"/>
    </reaction>
    <physiologicalReaction direction="left-to-right" evidence="9">
        <dbReference type="Rhea" id="RHEA:40816"/>
    </physiologicalReaction>
</comment>
<dbReference type="PROSITE" id="PS00118">
    <property type="entry name" value="PA2_HIS"/>
    <property type="match status" value="1"/>
</dbReference>
<comment type="similarity">
    <text evidence="2 13">Belongs to the phospholipase A2 family.</text>
</comment>
<keyword evidence="14" id="KW-0378">Hydrolase</keyword>
<dbReference type="PROSITE" id="PS00119">
    <property type="entry name" value="PA2_ASP"/>
    <property type="match status" value="1"/>
</dbReference>
<feature type="binding site" evidence="11">
    <location>
        <position position="95"/>
    </location>
    <ligand>
        <name>Ca(2+)</name>
        <dbReference type="ChEBI" id="CHEBI:29108"/>
    </ligand>
</feature>
<evidence type="ECO:0000256" key="12">
    <source>
        <dbReference type="PIRSR" id="PIRSR601211-3"/>
    </source>
</evidence>
<evidence type="ECO:0000256" key="5">
    <source>
        <dbReference type="ARBA" id="ARBA00048015"/>
    </source>
</evidence>